<reference evidence="1 2" key="2">
    <citation type="journal article" date="2022" name="Mol. Ecol. Resour.">
        <title>The genomes of chicory, endive, great burdock and yacon provide insights into Asteraceae paleo-polyploidization history and plant inulin production.</title>
        <authorList>
            <person name="Fan W."/>
            <person name="Wang S."/>
            <person name="Wang H."/>
            <person name="Wang A."/>
            <person name="Jiang F."/>
            <person name="Liu H."/>
            <person name="Zhao H."/>
            <person name="Xu D."/>
            <person name="Zhang Y."/>
        </authorList>
    </citation>
    <scope>NUCLEOTIDE SEQUENCE [LARGE SCALE GENOMIC DNA]</scope>
    <source>
        <strain evidence="2">cv. Yunnan</strain>
        <tissue evidence="1">Leaves</tissue>
    </source>
</reference>
<protein>
    <submittedName>
        <fullName evidence="1">Uncharacterized protein</fullName>
    </submittedName>
</protein>
<dbReference type="EMBL" id="CM042044">
    <property type="protein sequence ID" value="KAI3686284.1"/>
    <property type="molecule type" value="Genomic_DNA"/>
</dbReference>
<sequence>MYDLVNVFEVFRSQLLLYQNAYDPLNGAVATLMMRDLTAYAQKVKGFSYLPKACQRRIIHKYVKAANILLSEDFEPKVKDVMNKQEELPLCKEGDLILERLRSTCHGMSAASGKMGAIVGAFGFLYLAQNKYLTKADPGYPAGIGVKNSLIVINLLETLCTFLVHESNRKSAEEMLDENEKETVAPV</sequence>
<evidence type="ECO:0000313" key="1">
    <source>
        <dbReference type="EMBL" id="KAI3686284.1"/>
    </source>
</evidence>
<organism evidence="1 2">
    <name type="scientific">Smallanthus sonchifolius</name>
    <dbReference type="NCBI Taxonomy" id="185202"/>
    <lineage>
        <taxon>Eukaryota</taxon>
        <taxon>Viridiplantae</taxon>
        <taxon>Streptophyta</taxon>
        <taxon>Embryophyta</taxon>
        <taxon>Tracheophyta</taxon>
        <taxon>Spermatophyta</taxon>
        <taxon>Magnoliopsida</taxon>
        <taxon>eudicotyledons</taxon>
        <taxon>Gunneridae</taxon>
        <taxon>Pentapetalae</taxon>
        <taxon>asterids</taxon>
        <taxon>campanulids</taxon>
        <taxon>Asterales</taxon>
        <taxon>Asteraceae</taxon>
        <taxon>Asteroideae</taxon>
        <taxon>Heliantheae alliance</taxon>
        <taxon>Millerieae</taxon>
        <taxon>Smallanthus</taxon>
    </lineage>
</organism>
<comment type="caution">
    <text evidence="1">The sequence shown here is derived from an EMBL/GenBank/DDBJ whole genome shotgun (WGS) entry which is preliminary data.</text>
</comment>
<dbReference type="Proteomes" id="UP001056120">
    <property type="component" value="Linkage Group LG27"/>
</dbReference>
<evidence type="ECO:0000313" key="2">
    <source>
        <dbReference type="Proteomes" id="UP001056120"/>
    </source>
</evidence>
<keyword evidence="2" id="KW-1185">Reference proteome</keyword>
<accession>A0ACB8YLS8</accession>
<proteinExistence type="predicted"/>
<name>A0ACB8YLS8_9ASTR</name>
<gene>
    <name evidence="1" type="ORF">L1987_79958</name>
</gene>
<reference evidence="2" key="1">
    <citation type="journal article" date="2022" name="Mol. Ecol. Resour.">
        <title>The genomes of chicory, endive, great burdock and yacon provide insights into Asteraceae palaeo-polyploidization history and plant inulin production.</title>
        <authorList>
            <person name="Fan W."/>
            <person name="Wang S."/>
            <person name="Wang H."/>
            <person name="Wang A."/>
            <person name="Jiang F."/>
            <person name="Liu H."/>
            <person name="Zhao H."/>
            <person name="Xu D."/>
            <person name="Zhang Y."/>
        </authorList>
    </citation>
    <scope>NUCLEOTIDE SEQUENCE [LARGE SCALE GENOMIC DNA]</scope>
    <source>
        <strain evidence="2">cv. Yunnan</strain>
    </source>
</reference>